<dbReference type="AlphaFoldDB" id="A0A0P0VSX9"/>
<evidence type="ECO:0000256" key="1">
    <source>
        <dbReference type="SAM" id="MobiDB-lite"/>
    </source>
</evidence>
<feature type="region of interest" description="Disordered" evidence="1">
    <location>
        <begin position="311"/>
        <end position="333"/>
    </location>
</feature>
<feature type="compositionally biased region" description="Basic and acidic residues" evidence="1">
    <location>
        <begin position="135"/>
        <end position="144"/>
    </location>
</feature>
<gene>
    <name evidence="2" type="ordered locus">Os03g0143150</name>
    <name evidence="2" type="ORF">OSNPB_030143150</name>
</gene>
<dbReference type="PaxDb" id="39947-A0A0P0VSX9"/>
<dbReference type="InParanoid" id="A0A0P0VSX9"/>
<reference evidence="3" key="1">
    <citation type="journal article" date="2005" name="Nature">
        <title>The map-based sequence of the rice genome.</title>
        <authorList>
            <consortium name="International rice genome sequencing project (IRGSP)"/>
            <person name="Matsumoto T."/>
            <person name="Wu J."/>
            <person name="Kanamori H."/>
            <person name="Katayose Y."/>
            <person name="Fujisawa M."/>
            <person name="Namiki N."/>
            <person name="Mizuno H."/>
            <person name="Yamamoto K."/>
            <person name="Antonio B.A."/>
            <person name="Baba T."/>
            <person name="Sakata K."/>
            <person name="Nagamura Y."/>
            <person name="Aoki H."/>
            <person name="Arikawa K."/>
            <person name="Arita K."/>
            <person name="Bito T."/>
            <person name="Chiden Y."/>
            <person name="Fujitsuka N."/>
            <person name="Fukunaka R."/>
            <person name="Hamada M."/>
            <person name="Harada C."/>
            <person name="Hayashi A."/>
            <person name="Hijishita S."/>
            <person name="Honda M."/>
            <person name="Hosokawa S."/>
            <person name="Ichikawa Y."/>
            <person name="Idonuma A."/>
            <person name="Iijima M."/>
            <person name="Ikeda M."/>
            <person name="Ikeno M."/>
            <person name="Ito K."/>
            <person name="Ito S."/>
            <person name="Ito T."/>
            <person name="Ito Y."/>
            <person name="Ito Y."/>
            <person name="Iwabuchi A."/>
            <person name="Kamiya K."/>
            <person name="Karasawa W."/>
            <person name="Kurita K."/>
            <person name="Katagiri S."/>
            <person name="Kikuta A."/>
            <person name="Kobayashi H."/>
            <person name="Kobayashi N."/>
            <person name="Machita K."/>
            <person name="Maehara T."/>
            <person name="Masukawa M."/>
            <person name="Mizubayashi T."/>
            <person name="Mukai Y."/>
            <person name="Nagasaki H."/>
            <person name="Nagata Y."/>
            <person name="Naito S."/>
            <person name="Nakashima M."/>
            <person name="Nakama Y."/>
            <person name="Nakamichi Y."/>
            <person name="Nakamura M."/>
            <person name="Meguro A."/>
            <person name="Negishi M."/>
            <person name="Ohta I."/>
            <person name="Ohta T."/>
            <person name="Okamoto M."/>
            <person name="Ono N."/>
            <person name="Saji S."/>
            <person name="Sakaguchi M."/>
            <person name="Sakai K."/>
            <person name="Shibata M."/>
            <person name="Shimokawa T."/>
            <person name="Song J."/>
            <person name="Takazaki Y."/>
            <person name="Terasawa K."/>
            <person name="Tsugane M."/>
            <person name="Tsuji K."/>
            <person name="Ueda S."/>
            <person name="Waki K."/>
            <person name="Yamagata H."/>
            <person name="Yamamoto M."/>
            <person name="Yamamoto S."/>
            <person name="Yamane H."/>
            <person name="Yoshiki S."/>
            <person name="Yoshihara R."/>
            <person name="Yukawa K."/>
            <person name="Zhong H."/>
            <person name="Yano M."/>
            <person name="Yuan Q."/>
            <person name="Ouyang S."/>
            <person name="Liu J."/>
            <person name="Jones K.M."/>
            <person name="Gansberger K."/>
            <person name="Moffat K."/>
            <person name="Hill J."/>
            <person name="Bera J."/>
            <person name="Fadrosh D."/>
            <person name="Jin S."/>
            <person name="Johri S."/>
            <person name="Kim M."/>
            <person name="Overton L."/>
            <person name="Reardon M."/>
            <person name="Tsitrin T."/>
            <person name="Vuong H."/>
            <person name="Weaver B."/>
            <person name="Ciecko A."/>
            <person name="Tallon L."/>
            <person name="Jackson J."/>
            <person name="Pai G."/>
            <person name="Aken S.V."/>
            <person name="Utterback T."/>
            <person name="Reidmuller S."/>
            <person name="Feldblyum T."/>
            <person name="Hsiao J."/>
            <person name="Zismann V."/>
            <person name="Iobst S."/>
            <person name="de Vazeille A.R."/>
            <person name="Buell C.R."/>
            <person name="Ying K."/>
            <person name="Li Y."/>
            <person name="Lu T."/>
            <person name="Huang Y."/>
            <person name="Zhao Q."/>
            <person name="Feng Q."/>
            <person name="Zhang L."/>
            <person name="Zhu J."/>
            <person name="Weng Q."/>
            <person name="Mu J."/>
            <person name="Lu Y."/>
            <person name="Fan D."/>
            <person name="Liu Y."/>
            <person name="Guan J."/>
            <person name="Zhang Y."/>
            <person name="Yu S."/>
            <person name="Liu X."/>
            <person name="Zhang Y."/>
            <person name="Hong G."/>
            <person name="Han B."/>
            <person name="Choisne N."/>
            <person name="Demange N."/>
            <person name="Orjeda G."/>
            <person name="Samain S."/>
            <person name="Cattolico L."/>
            <person name="Pelletier E."/>
            <person name="Couloux A."/>
            <person name="Segurens B."/>
            <person name="Wincker P."/>
            <person name="D'Hont A."/>
            <person name="Scarpelli C."/>
            <person name="Weissenbach J."/>
            <person name="Salanoubat M."/>
            <person name="Quetier F."/>
            <person name="Yu Y."/>
            <person name="Kim H.R."/>
            <person name="Rambo T."/>
            <person name="Currie J."/>
            <person name="Collura K."/>
            <person name="Luo M."/>
            <person name="Yang T."/>
            <person name="Ammiraju J.S.S."/>
            <person name="Engler F."/>
            <person name="Soderlund C."/>
            <person name="Wing R.A."/>
            <person name="Palmer L.E."/>
            <person name="de la Bastide M."/>
            <person name="Spiegel L."/>
            <person name="Nascimento L."/>
            <person name="Zutavern T."/>
            <person name="O'Shaughnessy A."/>
            <person name="Dike S."/>
            <person name="Dedhia N."/>
            <person name="Preston R."/>
            <person name="Balija V."/>
            <person name="McCombie W.R."/>
            <person name="Chow T."/>
            <person name="Chen H."/>
            <person name="Chung M."/>
            <person name="Chen C."/>
            <person name="Shaw J."/>
            <person name="Wu H."/>
            <person name="Hsiao K."/>
            <person name="Chao Y."/>
            <person name="Chu M."/>
            <person name="Cheng C."/>
            <person name="Hour A."/>
            <person name="Lee P."/>
            <person name="Lin S."/>
            <person name="Lin Y."/>
            <person name="Liou J."/>
            <person name="Liu S."/>
            <person name="Hsing Y."/>
            <person name="Raghuvanshi S."/>
            <person name="Mohanty A."/>
            <person name="Bharti A.K."/>
            <person name="Gaur A."/>
            <person name="Gupta V."/>
            <person name="Kumar D."/>
            <person name="Ravi V."/>
            <person name="Vij S."/>
            <person name="Kapur A."/>
            <person name="Khurana P."/>
            <person name="Khurana P."/>
            <person name="Khurana J.P."/>
            <person name="Tyagi A.K."/>
            <person name="Gaikwad K."/>
            <person name="Singh A."/>
            <person name="Dalal V."/>
            <person name="Srivastava S."/>
            <person name="Dixit A."/>
            <person name="Pal A.K."/>
            <person name="Ghazi I.A."/>
            <person name="Yadav M."/>
            <person name="Pandit A."/>
            <person name="Bhargava A."/>
            <person name="Sureshbabu K."/>
            <person name="Batra K."/>
            <person name="Sharma T.R."/>
            <person name="Mohapatra T."/>
            <person name="Singh N.K."/>
            <person name="Messing J."/>
            <person name="Nelson A.B."/>
            <person name="Fuks G."/>
            <person name="Kavchok S."/>
            <person name="Keizer G."/>
            <person name="Linton E."/>
            <person name="Llaca V."/>
            <person name="Song R."/>
            <person name="Tanyolac B."/>
            <person name="Young S."/>
            <person name="Ho-Il K."/>
            <person name="Hahn J.H."/>
            <person name="Sangsakoo G."/>
            <person name="Vanavichit A."/>
            <person name="de Mattos Luiz.A.T."/>
            <person name="Zimmer P.D."/>
            <person name="Malone G."/>
            <person name="Dellagostin O."/>
            <person name="de Oliveira A.C."/>
            <person name="Bevan M."/>
            <person name="Bancroft I."/>
            <person name="Minx P."/>
            <person name="Cordum H."/>
            <person name="Wilson R."/>
            <person name="Cheng Z."/>
            <person name="Jin W."/>
            <person name="Jiang J."/>
            <person name="Leong S.A."/>
            <person name="Iwama H."/>
            <person name="Gojobori T."/>
            <person name="Itoh T."/>
            <person name="Niimura Y."/>
            <person name="Fujii Y."/>
            <person name="Habara T."/>
            <person name="Sakai H."/>
            <person name="Sato Y."/>
            <person name="Wilson G."/>
            <person name="Kumar K."/>
            <person name="McCouch S."/>
            <person name="Juretic N."/>
            <person name="Hoen D."/>
            <person name="Wright S."/>
            <person name="Bruskiewich R."/>
            <person name="Bureau T."/>
            <person name="Miyao A."/>
            <person name="Hirochika H."/>
            <person name="Nishikawa T."/>
            <person name="Kadowaki K."/>
            <person name="Sugiura M."/>
            <person name="Burr B."/>
            <person name="Sasaki T."/>
        </authorList>
    </citation>
    <scope>NUCLEOTIDE SEQUENCE [LARGE SCALE GENOMIC DNA]</scope>
    <source>
        <strain evidence="3">cv. Nipponbare</strain>
    </source>
</reference>
<sequence length="427" mass="46079">MDIDGVLFLVYLGIRENHGGAACLFYCLAFVSPAGDATVTHDHLSGDSGGRQGPLDAVHLFPGPTGGVHQLELLPAIFQIDFPGEHGLAVQDPAVPEPDIGRESPVQRAGADGDHPWRLVGDGARRWPVVPGGAHDGDAMRRGTEAADGDAVLEERDGEAAEGEGQHVDAVAHGVVHPREDVGAVAPVEPAHLVGRDVRGRGHAARVAGPDAQDAGAGHGRAGGRRRRVRPVPVRVPRRHVLHQRHGVRRVGRVVGAVALGVEPRADELPIAVGGVEMLTSLAHALPPRRHRRHPAVIEAGILRPHAGVEHADDRAAAVPGPRPRAGRTEVEPQEPVRVRRVQLNPAVGPHRRDARQLPQRRRLLLRELHREAIEHCVVRIQEARRRPLLPLPCHGLLKKREMPVHLRREHRLAGVAAGSGSFMRMQ</sequence>
<dbReference type="Proteomes" id="UP000059680">
    <property type="component" value="Chromosome 3"/>
</dbReference>
<organism evidence="2 3">
    <name type="scientific">Oryza sativa subsp. japonica</name>
    <name type="common">Rice</name>
    <dbReference type="NCBI Taxonomy" id="39947"/>
    <lineage>
        <taxon>Eukaryota</taxon>
        <taxon>Viridiplantae</taxon>
        <taxon>Streptophyta</taxon>
        <taxon>Embryophyta</taxon>
        <taxon>Tracheophyta</taxon>
        <taxon>Spermatophyta</taxon>
        <taxon>Magnoliopsida</taxon>
        <taxon>Liliopsida</taxon>
        <taxon>Poales</taxon>
        <taxon>Poaceae</taxon>
        <taxon>BOP clade</taxon>
        <taxon>Oryzoideae</taxon>
        <taxon>Oryzeae</taxon>
        <taxon>Oryzinae</taxon>
        <taxon>Oryza</taxon>
        <taxon>Oryza sativa</taxon>
    </lineage>
</organism>
<reference evidence="2 3" key="3">
    <citation type="journal article" date="2013" name="Rice">
        <title>Improvement of the Oryza sativa Nipponbare reference genome using next generation sequence and optical map data.</title>
        <authorList>
            <person name="Kawahara Y."/>
            <person name="de la Bastide M."/>
            <person name="Hamilton J.P."/>
            <person name="Kanamori H."/>
            <person name="McCombie W.R."/>
            <person name="Ouyang S."/>
            <person name="Schwartz D.C."/>
            <person name="Tanaka T."/>
            <person name="Wu J."/>
            <person name="Zhou S."/>
            <person name="Childs K.L."/>
            <person name="Davidson R.M."/>
            <person name="Lin H."/>
            <person name="Quesada-Ocampo L."/>
            <person name="Vaillancourt B."/>
            <person name="Sakai H."/>
            <person name="Lee S.S."/>
            <person name="Kim J."/>
            <person name="Numa H."/>
            <person name="Itoh T."/>
            <person name="Buell C.R."/>
            <person name="Matsumoto T."/>
        </authorList>
    </citation>
    <scope>NUCLEOTIDE SEQUENCE [LARGE SCALE GENOMIC DNA]</scope>
    <source>
        <strain evidence="3">cv. Nipponbare</strain>
    </source>
</reference>
<feature type="non-terminal residue" evidence="2">
    <location>
        <position position="427"/>
    </location>
</feature>
<accession>A0A0P0VSX9</accession>
<keyword evidence="3" id="KW-1185">Reference proteome</keyword>
<feature type="region of interest" description="Disordered" evidence="1">
    <location>
        <begin position="201"/>
        <end position="227"/>
    </location>
</feature>
<dbReference type="Gramene" id="Os03t0143150-00">
    <property type="protein sequence ID" value="Os03t0143150-00"/>
    <property type="gene ID" value="Os03g0143150"/>
</dbReference>
<protein>
    <submittedName>
        <fullName evidence="2">Os03g0143150 protein</fullName>
    </submittedName>
</protein>
<evidence type="ECO:0000313" key="3">
    <source>
        <dbReference type="Proteomes" id="UP000059680"/>
    </source>
</evidence>
<dbReference type="EMBL" id="AP014959">
    <property type="protein sequence ID" value="BAS82240.1"/>
    <property type="molecule type" value="Genomic_DNA"/>
</dbReference>
<feature type="region of interest" description="Disordered" evidence="1">
    <location>
        <begin position="93"/>
        <end position="144"/>
    </location>
</feature>
<proteinExistence type="predicted"/>
<dbReference type="FunCoup" id="A0A0P0VSX9">
    <property type="interactions" value="331"/>
</dbReference>
<reference evidence="2 3" key="2">
    <citation type="journal article" date="2013" name="Plant Cell Physiol.">
        <title>Rice Annotation Project Database (RAP-DB): an integrative and interactive database for rice genomics.</title>
        <authorList>
            <person name="Sakai H."/>
            <person name="Lee S.S."/>
            <person name="Tanaka T."/>
            <person name="Numa H."/>
            <person name="Kim J."/>
            <person name="Kawahara Y."/>
            <person name="Wakimoto H."/>
            <person name="Yang C.C."/>
            <person name="Iwamoto M."/>
            <person name="Abe T."/>
            <person name="Yamada Y."/>
            <person name="Muto A."/>
            <person name="Inokuchi H."/>
            <person name="Ikemura T."/>
            <person name="Matsumoto T."/>
            <person name="Sasaki T."/>
            <person name="Itoh T."/>
        </authorList>
    </citation>
    <scope>NUCLEOTIDE SEQUENCE [LARGE SCALE GENOMIC DNA]</scope>
    <source>
        <strain evidence="3">cv. Nipponbare</strain>
    </source>
</reference>
<name>A0A0P0VSX9_ORYSJ</name>
<evidence type="ECO:0000313" key="2">
    <source>
        <dbReference type="EMBL" id="BAS82240.1"/>
    </source>
</evidence>